<dbReference type="EMBL" id="JAWQEG010000251">
    <property type="protein sequence ID" value="KAK3892591.1"/>
    <property type="molecule type" value="Genomic_DNA"/>
</dbReference>
<evidence type="ECO:0000256" key="1">
    <source>
        <dbReference type="SAM" id="MobiDB-lite"/>
    </source>
</evidence>
<proteinExistence type="predicted"/>
<dbReference type="AlphaFoldDB" id="A0AAE1GIS2"/>
<evidence type="ECO:0000313" key="2">
    <source>
        <dbReference type="EMBL" id="KAK3892591.1"/>
    </source>
</evidence>
<gene>
    <name evidence="2" type="ORF">Pcinc_003567</name>
</gene>
<name>A0AAE1GIS2_PETCI</name>
<dbReference type="Proteomes" id="UP001286313">
    <property type="component" value="Unassembled WGS sequence"/>
</dbReference>
<comment type="caution">
    <text evidence="2">The sequence shown here is derived from an EMBL/GenBank/DDBJ whole genome shotgun (WGS) entry which is preliminary data.</text>
</comment>
<sequence>MEQEVLTSRVDSVELESNSSSITSSSSANSDDEEEGPQKLGELKANFHGTRCVVHWDGKLVPSLLDSTEKVDKLVVLVTSISNGETKILGVPKLLSGTGDQQASAVHALIQEWGLYVDVIGLCFDTTAANTGRCNGACILIEQKLGRDLFHLACRHHILELMLGAVFAAAASSASSGPDIKQFKSFQKQWKVLVKREFEPRLNCEEIQSLLHNDGVCPQPTVKKTIPR</sequence>
<accession>A0AAE1GIS2</accession>
<feature type="region of interest" description="Disordered" evidence="1">
    <location>
        <begin position="1"/>
        <end position="37"/>
    </location>
</feature>
<reference evidence="2" key="1">
    <citation type="submission" date="2023-10" db="EMBL/GenBank/DDBJ databases">
        <title>Genome assemblies of two species of porcelain crab, Petrolisthes cinctipes and Petrolisthes manimaculis (Anomura: Porcellanidae).</title>
        <authorList>
            <person name="Angst P."/>
        </authorList>
    </citation>
    <scope>NUCLEOTIDE SEQUENCE</scope>
    <source>
        <strain evidence="2">PB745_01</strain>
        <tissue evidence="2">Gill</tissue>
    </source>
</reference>
<feature type="compositionally biased region" description="Low complexity" evidence="1">
    <location>
        <begin position="15"/>
        <end position="29"/>
    </location>
</feature>
<organism evidence="2 3">
    <name type="scientific">Petrolisthes cinctipes</name>
    <name type="common">Flat porcelain crab</name>
    <dbReference type="NCBI Taxonomy" id="88211"/>
    <lineage>
        <taxon>Eukaryota</taxon>
        <taxon>Metazoa</taxon>
        <taxon>Ecdysozoa</taxon>
        <taxon>Arthropoda</taxon>
        <taxon>Crustacea</taxon>
        <taxon>Multicrustacea</taxon>
        <taxon>Malacostraca</taxon>
        <taxon>Eumalacostraca</taxon>
        <taxon>Eucarida</taxon>
        <taxon>Decapoda</taxon>
        <taxon>Pleocyemata</taxon>
        <taxon>Anomura</taxon>
        <taxon>Galatheoidea</taxon>
        <taxon>Porcellanidae</taxon>
        <taxon>Petrolisthes</taxon>
    </lineage>
</organism>
<feature type="compositionally biased region" description="Polar residues" evidence="1">
    <location>
        <begin position="1"/>
        <end position="10"/>
    </location>
</feature>
<protein>
    <submittedName>
        <fullName evidence="2">Uncharacterized protein</fullName>
    </submittedName>
</protein>
<evidence type="ECO:0000313" key="3">
    <source>
        <dbReference type="Proteomes" id="UP001286313"/>
    </source>
</evidence>
<keyword evidence="3" id="KW-1185">Reference proteome</keyword>